<evidence type="ECO:0000313" key="3">
    <source>
        <dbReference type="Proteomes" id="UP000711047"/>
    </source>
</evidence>
<feature type="transmembrane region" description="Helical" evidence="1">
    <location>
        <begin position="197"/>
        <end position="218"/>
    </location>
</feature>
<feature type="transmembrane region" description="Helical" evidence="1">
    <location>
        <begin position="239"/>
        <end position="258"/>
    </location>
</feature>
<dbReference type="Proteomes" id="UP000711047">
    <property type="component" value="Unassembled WGS sequence"/>
</dbReference>
<feature type="transmembrane region" description="Helical" evidence="1">
    <location>
        <begin position="127"/>
        <end position="145"/>
    </location>
</feature>
<keyword evidence="3" id="KW-1185">Reference proteome</keyword>
<evidence type="ECO:0000256" key="1">
    <source>
        <dbReference type="SAM" id="Phobius"/>
    </source>
</evidence>
<protein>
    <submittedName>
        <fullName evidence="2">Small-conductance mechanosensitive channel</fullName>
    </submittedName>
</protein>
<feature type="transmembrane region" description="Helical" evidence="1">
    <location>
        <begin position="96"/>
        <end position="115"/>
    </location>
</feature>
<proteinExistence type="predicted"/>
<reference evidence="2 3" key="1">
    <citation type="submission" date="2020-05" db="EMBL/GenBank/DDBJ databases">
        <title>Paenibacillus glebae, sp. nov., Paenibacillus humi sp. nov., Paenibacillus pedi sp. nov., Paenibacillus terrestris sp. nov. and Paenibacillus terricola sp. nov., isolated from a forest top soil sample.</title>
        <authorList>
            <person name="Qi S."/>
            <person name="Carlier A."/>
            <person name="Cnockaert M."/>
            <person name="Vandamme P."/>
        </authorList>
    </citation>
    <scope>NUCLEOTIDE SEQUENCE [LARGE SCALE GENOMIC DNA]</scope>
    <source>
        <strain evidence="2 3">LMG 29502</strain>
    </source>
</reference>
<gene>
    <name evidence="2" type="ORF">HQN87_11780</name>
</gene>
<feature type="transmembrane region" description="Helical" evidence="1">
    <location>
        <begin position="354"/>
        <end position="375"/>
    </location>
</feature>
<feature type="transmembrane region" description="Helical" evidence="1">
    <location>
        <begin position="51"/>
        <end position="75"/>
    </location>
</feature>
<dbReference type="EMBL" id="JABMKX010000006">
    <property type="protein sequence ID" value="NQX46012.1"/>
    <property type="molecule type" value="Genomic_DNA"/>
</dbReference>
<evidence type="ECO:0000313" key="2">
    <source>
        <dbReference type="EMBL" id="NQX46012.1"/>
    </source>
</evidence>
<organism evidence="2 3">
    <name type="scientific">Paenibacillus tritici</name>
    <dbReference type="NCBI Taxonomy" id="1873425"/>
    <lineage>
        <taxon>Bacteria</taxon>
        <taxon>Bacillati</taxon>
        <taxon>Bacillota</taxon>
        <taxon>Bacilli</taxon>
        <taxon>Bacillales</taxon>
        <taxon>Paenibacillaceae</taxon>
        <taxon>Paenibacillus</taxon>
    </lineage>
</organism>
<feature type="transmembrane region" description="Helical" evidence="1">
    <location>
        <begin position="264"/>
        <end position="286"/>
    </location>
</feature>
<feature type="transmembrane region" description="Helical" evidence="1">
    <location>
        <begin position="157"/>
        <end position="177"/>
    </location>
</feature>
<feature type="transmembrane region" description="Helical" evidence="1">
    <location>
        <begin position="298"/>
        <end position="315"/>
    </location>
</feature>
<keyword evidence="1" id="KW-0472">Membrane</keyword>
<sequence>MKTWKKTLFLIVTFGLIFLLPLFGSLAKWKGLPPGYGDFPAQRVEADPGFSLLYFSLACVVALIITLVLVFPGWFGFKKTAEAPRKAGAPTPFPVWFWWSLPVFVLSWFLMWARVKLFISLEHYTFVPLWWSFILILDGFVYKRNQGASIISRKPRVMQLLAVVSCFSWFAFEYLNFFVLENWYYPNNEVFSNFGNVFWFSLSYTTVLPAIFEWYLLLKTFRLFRSRYSHGPKLKMSRSWLIVYYVLGLILAFGMGYYPYLLFWVLWVALVPMLSAAMALVGYWTPFTPVKNGDWSKVILVGLATVFNGFFWEFWNFGSEWFHDDAPTNPNYWKYSVPYLDKFHIFSEMPLLGYFGYLFFGLNCWIIWLIAAYVFKFDADIEVTGEQGEQG</sequence>
<dbReference type="RefSeq" id="WP_173132715.1">
    <property type="nucleotide sequence ID" value="NZ_JABMKX010000006.1"/>
</dbReference>
<comment type="caution">
    <text evidence="2">The sequence shown here is derived from an EMBL/GenBank/DDBJ whole genome shotgun (WGS) entry which is preliminary data.</text>
</comment>
<keyword evidence="1" id="KW-0812">Transmembrane</keyword>
<keyword evidence="1" id="KW-1133">Transmembrane helix</keyword>
<accession>A0ABX2DN14</accession>
<name>A0ABX2DN14_9BACL</name>